<dbReference type="GO" id="GO:0004619">
    <property type="term" value="F:phosphoglycerate mutase activity"/>
    <property type="evidence" value="ECO:0007669"/>
    <property type="project" value="UniProtKB-EC"/>
</dbReference>
<dbReference type="InterPro" id="IPR029033">
    <property type="entry name" value="His_PPase_superfam"/>
</dbReference>
<reference evidence="6" key="1">
    <citation type="submission" date="2018-05" db="EMBL/GenBank/DDBJ databases">
        <authorList>
            <person name="Lanie J.A."/>
            <person name="Ng W.-L."/>
            <person name="Kazmierczak K.M."/>
            <person name="Andrzejewski T.M."/>
            <person name="Davidsen T.M."/>
            <person name="Wayne K.J."/>
            <person name="Tettelin H."/>
            <person name="Glass J.I."/>
            <person name="Rusch D."/>
            <person name="Podicherti R."/>
            <person name="Tsui H.-C.T."/>
            <person name="Winkler M.E."/>
        </authorList>
    </citation>
    <scope>NUCLEOTIDE SEQUENCE</scope>
</reference>
<gene>
    <name evidence="6" type="ORF">METZ01_LOCUS128952</name>
</gene>
<proteinExistence type="inferred from homology"/>
<dbReference type="InterPro" id="IPR001345">
    <property type="entry name" value="PG/BPGM_mutase_AS"/>
</dbReference>
<dbReference type="EMBL" id="UINC01018177">
    <property type="protein sequence ID" value="SVA76098.1"/>
    <property type="molecule type" value="Genomic_DNA"/>
</dbReference>
<dbReference type="Gene3D" id="3.40.50.1240">
    <property type="entry name" value="Phosphoglycerate mutase-like"/>
    <property type="match status" value="1"/>
</dbReference>
<evidence type="ECO:0000256" key="4">
    <source>
        <dbReference type="ARBA" id="ARBA00023152"/>
    </source>
</evidence>
<comment type="similarity">
    <text evidence="2">Belongs to the phosphoglycerate mutase family. BPG-dependent PGAM subfamily.</text>
</comment>
<comment type="catalytic activity">
    <reaction evidence="1">
        <text>(2R)-2-phosphoglycerate = (2R)-3-phosphoglycerate</text>
        <dbReference type="Rhea" id="RHEA:15901"/>
        <dbReference type="ChEBI" id="CHEBI:58272"/>
        <dbReference type="ChEBI" id="CHEBI:58289"/>
        <dbReference type="EC" id="5.4.2.11"/>
    </reaction>
</comment>
<evidence type="ECO:0000256" key="1">
    <source>
        <dbReference type="ARBA" id="ARBA00000380"/>
    </source>
</evidence>
<dbReference type="Pfam" id="PF00300">
    <property type="entry name" value="His_Phos_1"/>
    <property type="match status" value="1"/>
</dbReference>
<dbReference type="PROSITE" id="PS00175">
    <property type="entry name" value="PG_MUTASE"/>
    <property type="match status" value="1"/>
</dbReference>
<dbReference type="EC" id="5.4.2.11" evidence="3"/>
<evidence type="ECO:0000313" key="6">
    <source>
        <dbReference type="EMBL" id="SVA76098.1"/>
    </source>
</evidence>
<dbReference type="AlphaFoldDB" id="A0A381YG91"/>
<accession>A0A381YG91</accession>
<dbReference type="NCBIfam" id="NF010713">
    <property type="entry name" value="PRK14115.1"/>
    <property type="match status" value="1"/>
</dbReference>
<dbReference type="HAMAP" id="MF_01039">
    <property type="entry name" value="PGAM_GpmA"/>
    <property type="match status" value="1"/>
</dbReference>
<evidence type="ECO:0000256" key="3">
    <source>
        <dbReference type="ARBA" id="ARBA00012028"/>
    </source>
</evidence>
<dbReference type="InterPro" id="IPR005952">
    <property type="entry name" value="Phosphogly_mut1"/>
</dbReference>
<protein>
    <recommendedName>
        <fullName evidence="3">phosphoglycerate mutase (2,3-diphosphoglycerate-dependent)</fullName>
        <ecNumber evidence="3">5.4.2.11</ecNumber>
    </recommendedName>
</protein>
<dbReference type="FunFam" id="3.40.50.1240:FF:000003">
    <property type="entry name" value="2,3-bisphosphoglycerate-dependent phosphoglycerate mutase"/>
    <property type="match status" value="1"/>
</dbReference>
<dbReference type="SMART" id="SM00855">
    <property type="entry name" value="PGAM"/>
    <property type="match status" value="1"/>
</dbReference>
<dbReference type="NCBIfam" id="TIGR01258">
    <property type="entry name" value="pgm_1"/>
    <property type="match status" value="1"/>
</dbReference>
<dbReference type="InterPro" id="IPR013078">
    <property type="entry name" value="His_Pase_superF_clade-1"/>
</dbReference>
<sequence length="248" mass="28364">MKKLVLIRHGQSTWNLDNRFTGWMDVDLSDRGVKEARKAGCTLRENGFRFDLAMTSFLKRSIRTLWLIQEEMDQMYLPVQTDWRLNERHYGALQGLNKQETAEKHSAEQVLKWRRGYAVRPPALSVDDPTHPSADPRYNGFTDLPATESLADTLVRVEQWWDEVLLPQLQKGSRVLIVAHGNSLRAMVKFLDGMSEEDILQLNIPTGIPMVYEFQDNLTVKGRFYLADDDALAAAVSEVRNQASVVES</sequence>
<dbReference type="PIRSF" id="PIRSF000709">
    <property type="entry name" value="6PFK_2-Ptase"/>
    <property type="match status" value="1"/>
</dbReference>
<keyword evidence="5" id="KW-0413">Isomerase</keyword>
<name>A0A381YG91_9ZZZZ</name>
<dbReference type="GO" id="GO:0006096">
    <property type="term" value="P:glycolytic process"/>
    <property type="evidence" value="ECO:0007669"/>
    <property type="project" value="UniProtKB-KW"/>
</dbReference>
<evidence type="ECO:0000256" key="5">
    <source>
        <dbReference type="ARBA" id="ARBA00023235"/>
    </source>
</evidence>
<organism evidence="6">
    <name type="scientific">marine metagenome</name>
    <dbReference type="NCBI Taxonomy" id="408172"/>
    <lineage>
        <taxon>unclassified sequences</taxon>
        <taxon>metagenomes</taxon>
        <taxon>ecological metagenomes</taxon>
    </lineage>
</organism>
<dbReference type="PANTHER" id="PTHR11931">
    <property type="entry name" value="PHOSPHOGLYCERATE MUTASE"/>
    <property type="match status" value="1"/>
</dbReference>
<evidence type="ECO:0000256" key="2">
    <source>
        <dbReference type="ARBA" id="ARBA00006717"/>
    </source>
</evidence>
<keyword evidence="4" id="KW-0324">Glycolysis</keyword>
<dbReference type="CDD" id="cd07067">
    <property type="entry name" value="HP_PGM_like"/>
    <property type="match status" value="1"/>
</dbReference>
<dbReference type="SUPFAM" id="SSF53254">
    <property type="entry name" value="Phosphoglycerate mutase-like"/>
    <property type="match status" value="1"/>
</dbReference>